<organism evidence="1 2">
    <name type="scientific">Echinococcus multilocularis</name>
    <name type="common">Fox tapeworm</name>
    <dbReference type="NCBI Taxonomy" id="6211"/>
    <lineage>
        <taxon>Eukaryota</taxon>
        <taxon>Metazoa</taxon>
        <taxon>Spiralia</taxon>
        <taxon>Lophotrochozoa</taxon>
        <taxon>Platyhelminthes</taxon>
        <taxon>Cestoda</taxon>
        <taxon>Eucestoda</taxon>
        <taxon>Cyclophyllidea</taxon>
        <taxon>Taeniidae</taxon>
        <taxon>Echinococcus</taxon>
    </lineage>
</organism>
<gene>
    <name evidence="1" type="ORF">EmuJ_000788600</name>
</gene>
<reference evidence="1" key="1">
    <citation type="journal article" date="2013" name="Nature">
        <title>The genomes of four tapeworm species reveal adaptations to parasitism.</title>
        <authorList>
            <person name="Tsai I.J."/>
            <person name="Zarowiecki M."/>
            <person name="Holroyd N."/>
            <person name="Garciarrubio A."/>
            <person name="Sanchez-Flores A."/>
            <person name="Brooks K.L."/>
            <person name="Tracey A."/>
            <person name="Bobes R.J."/>
            <person name="Fragoso G."/>
            <person name="Sciutto E."/>
            <person name="Aslett M."/>
            <person name="Beasley H."/>
            <person name="Bennett H.M."/>
            <person name="Cai J."/>
            <person name="Camicia F."/>
            <person name="Clark R."/>
            <person name="Cucher M."/>
            <person name="De Silva N."/>
            <person name="Day T.A."/>
            <person name="Deplazes P."/>
            <person name="Estrada K."/>
            <person name="Fernandez C."/>
            <person name="Holland P.W."/>
            <person name="Hou J."/>
            <person name="Hu S."/>
            <person name="Huckvale T."/>
            <person name="Hung S.S."/>
            <person name="Kamenetzky L."/>
            <person name="Keane J.A."/>
            <person name="Kiss F."/>
            <person name="Koziol U."/>
            <person name="Lambert O."/>
            <person name="Liu K."/>
            <person name="Luo X."/>
            <person name="Luo Y."/>
            <person name="Macchiaroli N."/>
            <person name="Nichol S."/>
            <person name="Paps J."/>
            <person name="Parkinson J."/>
            <person name="Pouchkina-Stantcheva N."/>
            <person name="Riddiford N."/>
            <person name="Rosenzvit M."/>
            <person name="Salinas G."/>
            <person name="Wasmuth J.D."/>
            <person name="Zamanian M."/>
            <person name="Zheng Y."/>
            <person name="Cai X."/>
            <person name="Soberon X."/>
            <person name="Olson P.D."/>
            <person name="Laclette J.P."/>
            <person name="Brehm K."/>
            <person name="Berriman M."/>
            <person name="Garciarrubio A."/>
            <person name="Bobes R.J."/>
            <person name="Fragoso G."/>
            <person name="Sanchez-Flores A."/>
            <person name="Estrada K."/>
            <person name="Cevallos M.A."/>
            <person name="Morett E."/>
            <person name="Gonzalez V."/>
            <person name="Portillo T."/>
            <person name="Ochoa-Leyva A."/>
            <person name="Jose M.V."/>
            <person name="Sciutto E."/>
            <person name="Landa A."/>
            <person name="Jimenez L."/>
            <person name="Valdes V."/>
            <person name="Carrero J.C."/>
            <person name="Larralde C."/>
            <person name="Morales-Montor J."/>
            <person name="Limon-Lason J."/>
            <person name="Soberon X."/>
            <person name="Laclette J.P."/>
        </authorList>
    </citation>
    <scope>NUCLEOTIDE SEQUENCE [LARGE SCALE GENOMIC DNA]</scope>
</reference>
<accession>A0A068YDL7</accession>
<evidence type="ECO:0000313" key="2">
    <source>
        <dbReference type="Proteomes" id="UP000017246"/>
    </source>
</evidence>
<dbReference type="EMBL" id="LN902841">
    <property type="protein sequence ID" value="CDS40310.1"/>
    <property type="molecule type" value="Genomic_DNA"/>
</dbReference>
<keyword evidence="2" id="KW-1185">Reference proteome</keyword>
<reference evidence="1" key="2">
    <citation type="submission" date="2015-11" db="EMBL/GenBank/DDBJ databases">
        <authorList>
            <person name="Zhang Y."/>
            <person name="Guo Z."/>
        </authorList>
    </citation>
    <scope>NUCLEOTIDE SEQUENCE</scope>
</reference>
<name>A0A068YDL7_ECHMU</name>
<sequence length="70" mass="8057">MQRGRGNMMYGLSAVVSRNMGCSGSNQTWVLDARKRVEPVNLKRIHRYSIMGTNKHLKMRKKVHMGVVRV</sequence>
<evidence type="ECO:0000313" key="1">
    <source>
        <dbReference type="EMBL" id="CDS40310.1"/>
    </source>
</evidence>
<dbReference type="AlphaFoldDB" id="A0A068YDL7"/>
<proteinExistence type="predicted"/>
<dbReference type="Proteomes" id="UP000017246">
    <property type="component" value="Unassembled WGS sequence"/>
</dbReference>
<protein>
    <submittedName>
        <fullName evidence="1">Expressed protein</fullName>
    </submittedName>
</protein>